<dbReference type="EMBL" id="JAOPJZ010000013">
    <property type="protein sequence ID" value="MCU4753088.1"/>
    <property type="molecule type" value="Genomic_DNA"/>
</dbReference>
<dbReference type="GO" id="GO:0019239">
    <property type="term" value="F:deaminase activity"/>
    <property type="evidence" value="ECO:0007669"/>
    <property type="project" value="TreeGrafter"/>
</dbReference>
<dbReference type="AlphaFoldDB" id="A0AAP3E6U3"/>
<accession>A0AAP3E6U3</accession>
<dbReference type="GO" id="GO:0005829">
    <property type="term" value="C:cytosol"/>
    <property type="evidence" value="ECO:0007669"/>
    <property type="project" value="TreeGrafter"/>
</dbReference>
<dbReference type="InterPro" id="IPR035959">
    <property type="entry name" value="RutC-like_sf"/>
</dbReference>
<evidence type="ECO:0000313" key="3">
    <source>
        <dbReference type="Proteomes" id="UP001321047"/>
    </source>
</evidence>
<organism evidence="2 3">
    <name type="scientific">Natronosalvus hydrolyticus</name>
    <dbReference type="NCBI Taxonomy" id="2979988"/>
    <lineage>
        <taxon>Archaea</taxon>
        <taxon>Methanobacteriati</taxon>
        <taxon>Methanobacteriota</taxon>
        <taxon>Stenosarchaea group</taxon>
        <taxon>Halobacteria</taxon>
        <taxon>Halobacteriales</taxon>
        <taxon>Natrialbaceae</taxon>
        <taxon>Natronosalvus</taxon>
    </lineage>
</organism>
<evidence type="ECO:0000256" key="1">
    <source>
        <dbReference type="ARBA" id="ARBA00010552"/>
    </source>
</evidence>
<sequence>MARETITHEDLPDSSGHSYSHAIVADGRLYMSGQVGMDAERNLAGSEMTAQARQAFANVEKICEAVDRDLQDVVKVTAHIVDPHSRFADYQAVWDETFEAPYPCHTVLGVEQLAGPEYLIELEVEVPLGDE</sequence>
<dbReference type="Pfam" id="PF01042">
    <property type="entry name" value="Ribonuc_L-PSP"/>
    <property type="match status" value="1"/>
</dbReference>
<dbReference type="PANTHER" id="PTHR11803:SF58">
    <property type="entry name" value="PROTEIN HMF1-RELATED"/>
    <property type="match status" value="1"/>
</dbReference>
<dbReference type="PANTHER" id="PTHR11803">
    <property type="entry name" value="2-IMINOBUTANOATE/2-IMINOPROPANOATE DEAMINASE RIDA"/>
    <property type="match status" value="1"/>
</dbReference>
<reference evidence="2 3" key="1">
    <citation type="submission" date="2022-09" db="EMBL/GenBank/DDBJ databases">
        <title>Enrichment on poylsaccharides allowed isolation of novel metabolic and taxonomic groups of Haloarchaea.</title>
        <authorList>
            <person name="Sorokin D.Y."/>
            <person name="Elcheninov A.G."/>
            <person name="Khizhniak T.V."/>
            <person name="Kolganova T.V."/>
            <person name="Kublanov I.V."/>
        </authorList>
    </citation>
    <scope>NUCLEOTIDE SEQUENCE [LARGE SCALE GENOMIC DNA]</scope>
    <source>
        <strain evidence="2 3">AArc-curdl1</strain>
    </source>
</reference>
<dbReference type="RefSeq" id="WP_342809413.1">
    <property type="nucleotide sequence ID" value="NZ_JAOPJZ010000013.1"/>
</dbReference>
<evidence type="ECO:0000313" key="2">
    <source>
        <dbReference type="EMBL" id="MCU4753088.1"/>
    </source>
</evidence>
<dbReference type="InterPro" id="IPR006175">
    <property type="entry name" value="YjgF/YER057c/UK114"/>
</dbReference>
<comment type="caution">
    <text evidence="2">The sequence shown here is derived from an EMBL/GenBank/DDBJ whole genome shotgun (WGS) entry which is preliminary data.</text>
</comment>
<dbReference type="Proteomes" id="UP001321047">
    <property type="component" value="Unassembled WGS sequence"/>
</dbReference>
<keyword evidence="3" id="KW-1185">Reference proteome</keyword>
<gene>
    <name evidence="2" type="ORF">OB919_14070</name>
</gene>
<proteinExistence type="inferred from homology"/>
<dbReference type="SUPFAM" id="SSF55298">
    <property type="entry name" value="YjgF-like"/>
    <property type="match status" value="1"/>
</dbReference>
<dbReference type="CDD" id="cd00448">
    <property type="entry name" value="YjgF_YER057c_UK114_family"/>
    <property type="match status" value="1"/>
</dbReference>
<dbReference type="Gene3D" id="3.30.1330.40">
    <property type="entry name" value="RutC-like"/>
    <property type="match status" value="1"/>
</dbReference>
<protein>
    <submittedName>
        <fullName evidence="2">RidA family protein</fullName>
    </submittedName>
</protein>
<name>A0AAP3E6U3_9EURY</name>
<comment type="similarity">
    <text evidence="1">Belongs to the RutC family.</text>
</comment>